<evidence type="ECO:0000313" key="5">
    <source>
        <dbReference type="Proteomes" id="UP000188268"/>
    </source>
</evidence>
<organism evidence="4 5">
    <name type="scientific">Corchorus capsularis</name>
    <name type="common">Jute</name>
    <dbReference type="NCBI Taxonomy" id="210143"/>
    <lineage>
        <taxon>Eukaryota</taxon>
        <taxon>Viridiplantae</taxon>
        <taxon>Streptophyta</taxon>
        <taxon>Embryophyta</taxon>
        <taxon>Tracheophyta</taxon>
        <taxon>Spermatophyta</taxon>
        <taxon>Magnoliopsida</taxon>
        <taxon>eudicotyledons</taxon>
        <taxon>Gunneridae</taxon>
        <taxon>Pentapetalae</taxon>
        <taxon>rosids</taxon>
        <taxon>malvids</taxon>
        <taxon>Malvales</taxon>
        <taxon>Malvaceae</taxon>
        <taxon>Grewioideae</taxon>
        <taxon>Apeibeae</taxon>
        <taxon>Corchorus</taxon>
    </lineage>
</organism>
<reference evidence="4 5" key="1">
    <citation type="submission" date="2013-09" db="EMBL/GenBank/DDBJ databases">
        <title>Corchorus capsularis genome sequencing.</title>
        <authorList>
            <person name="Alam M."/>
            <person name="Haque M.S."/>
            <person name="Islam M.S."/>
            <person name="Emdad E.M."/>
            <person name="Islam M.M."/>
            <person name="Ahmed B."/>
            <person name="Halim A."/>
            <person name="Hossen Q.M.M."/>
            <person name="Hossain M.Z."/>
            <person name="Ahmed R."/>
            <person name="Khan M.M."/>
            <person name="Islam R."/>
            <person name="Rashid M.M."/>
            <person name="Khan S.A."/>
            <person name="Rahman M.S."/>
            <person name="Alam M."/>
        </authorList>
    </citation>
    <scope>NUCLEOTIDE SEQUENCE [LARGE SCALE GENOMIC DNA]</scope>
    <source>
        <strain evidence="5">cv. CVL-1</strain>
        <tissue evidence="4">Whole seedling</tissue>
    </source>
</reference>
<feature type="transmembrane region" description="Helical" evidence="2">
    <location>
        <begin position="44"/>
        <end position="67"/>
    </location>
</feature>
<keyword evidence="2" id="KW-0472">Membrane</keyword>
<evidence type="ECO:0000256" key="2">
    <source>
        <dbReference type="SAM" id="Phobius"/>
    </source>
</evidence>
<dbReference type="AlphaFoldDB" id="A0A1R3JVY0"/>
<comment type="caution">
    <text evidence="4">The sequence shown here is derived from an EMBL/GenBank/DDBJ whole genome shotgun (WGS) entry which is preliminary data.</text>
</comment>
<keyword evidence="2" id="KW-1133">Transmembrane helix</keyword>
<evidence type="ECO:0000259" key="3">
    <source>
        <dbReference type="Pfam" id="PF03168"/>
    </source>
</evidence>
<dbReference type="EMBL" id="AWWV01006998">
    <property type="protein sequence ID" value="OMO98817.1"/>
    <property type="molecule type" value="Genomic_DNA"/>
</dbReference>
<feature type="compositionally biased region" description="Polar residues" evidence="1">
    <location>
        <begin position="1"/>
        <end position="10"/>
    </location>
</feature>
<feature type="domain" description="Late embryogenesis abundant protein LEA-2 subgroup" evidence="3">
    <location>
        <begin position="105"/>
        <end position="203"/>
    </location>
</feature>
<dbReference type="Gramene" id="OMO98817">
    <property type="protein sequence ID" value="OMO98817"/>
    <property type="gene ID" value="CCACVL1_04056"/>
</dbReference>
<dbReference type="OMA" id="MKCLLYI"/>
<dbReference type="InterPro" id="IPR055301">
    <property type="entry name" value="Lea14-like_2"/>
</dbReference>
<name>A0A1R3JVY0_COCAP</name>
<dbReference type="InterPro" id="IPR004864">
    <property type="entry name" value="LEA_2"/>
</dbReference>
<keyword evidence="2" id="KW-0812">Transmembrane</keyword>
<sequence length="219" mass="24237">MAEKSGQSTYPLAPSANGHSRSDEESAGAAAHSKELKKKKRMKCLLYVLLFAVFQTGVILLFALTVMKVRNPKFRVRSDTSFPSTFDVGTEASPSFNLRMNAEFGVKNTNFGNYKYHDSTVTFSYRGTPVGQATINKSQARFRSTKKVSVEVDLSSANLSNTNELGSDIRSRVIPLTTNSKLEGNVYLMGVLKKKKNVQMNCTMEVALDTRTLQNIVCK</sequence>
<evidence type="ECO:0000313" key="4">
    <source>
        <dbReference type="EMBL" id="OMO98817.1"/>
    </source>
</evidence>
<dbReference type="OrthoDB" id="1894389at2759"/>
<proteinExistence type="predicted"/>
<keyword evidence="5" id="KW-1185">Reference proteome</keyword>
<dbReference type="Pfam" id="PF03168">
    <property type="entry name" value="LEA_2"/>
    <property type="match status" value="1"/>
</dbReference>
<dbReference type="PANTHER" id="PTHR31852">
    <property type="entry name" value="LATE EMBRYOGENESIS ABUNDANT (LEA) HYDROXYPROLINE-RICH GLYCOPROTEIN FAMILY"/>
    <property type="match status" value="1"/>
</dbReference>
<dbReference type="STRING" id="210143.A0A1R3JVY0"/>
<feature type="region of interest" description="Disordered" evidence="1">
    <location>
        <begin position="1"/>
        <end position="32"/>
    </location>
</feature>
<dbReference type="Proteomes" id="UP000188268">
    <property type="component" value="Unassembled WGS sequence"/>
</dbReference>
<gene>
    <name evidence="4" type="ORF">CCACVL1_04056</name>
</gene>
<protein>
    <submittedName>
        <fullName evidence="4">Late embryogenesis abundant protein, LEA-14</fullName>
    </submittedName>
</protein>
<evidence type="ECO:0000256" key="1">
    <source>
        <dbReference type="SAM" id="MobiDB-lite"/>
    </source>
</evidence>
<accession>A0A1R3JVY0</accession>